<comment type="caution">
    <text evidence="3">The sequence shown here is derived from an EMBL/GenBank/DDBJ whole genome shotgun (WGS) entry which is preliminary data.</text>
</comment>
<reference evidence="3 4" key="1">
    <citation type="submission" date="2013-07" db="EMBL/GenBank/DDBJ databases">
        <authorList>
            <person name="Weinstock G."/>
            <person name="Sodergren E."/>
            <person name="Wylie T."/>
            <person name="Fulton L."/>
            <person name="Fulton R."/>
            <person name="Fronick C."/>
            <person name="O'Laughlin M."/>
            <person name="Godfrey J."/>
            <person name="Miner T."/>
            <person name="Herter B."/>
            <person name="Appelbaum E."/>
            <person name="Cordes M."/>
            <person name="Lek S."/>
            <person name="Wollam A."/>
            <person name="Pepin K.H."/>
            <person name="Palsikar V.B."/>
            <person name="Mitreva M."/>
            <person name="Wilson R.K."/>
        </authorList>
    </citation>
    <scope>NUCLEOTIDE SEQUENCE [LARGE SCALE GENOMIC DNA]</scope>
    <source>
        <strain evidence="3 4">ATCC 27760</strain>
    </source>
</reference>
<feature type="transmembrane region" description="Helical" evidence="2">
    <location>
        <begin position="6"/>
        <end position="24"/>
    </location>
</feature>
<dbReference type="AlphaFoldDB" id="U2KRY6"/>
<sequence length="153" mass="16356">MEAMRAVVLVTCVISILSGVLDALKPNARFDRQLRLLLSAVFVLGILTPLSQGTAAFQPDWEPDTETAAVELEAAAAQATQKQAAANLEESLEAMLRQHGIADAQAEAEMYISGDNCIEIEQVTVYCTDPAAAEPLLTDCLGKEVKIHVETAS</sequence>
<dbReference type="Proteomes" id="UP000016662">
    <property type="component" value="Unassembled WGS sequence"/>
</dbReference>
<accession>U2KRY6</accession>
<evidence type="ECO:0000256" key="1">
    <source>
        <dbReference type="SAM" id="Coils"/>
    </source>
</evidence>
<evidence type="ECO:0000313" key="4">
    <source>
        <dbReference type="Proteomes" id="UP000016662"/>
    </source>
</evidence>
<evidence type="ECO:0000256" key="2">
    <source>
        <dbReference type="SAM" id="Phobius"/>
    </source>
</evidence>
<feature type="coiled-coil region" evidence="1">
    <location>
        <begin position="69"/>
        <end position="98"/>
    </location>
</feature>
<keyword evidence="1" id="KW-0175">Coiled coil</keyword>
<protein>
    <recommendedName>
        <fullName evidence="5">Stage III sporulation protein AF</fullName>
    </recommendedName>
</protein>
<dbReference type="RefSeq" id="WP_021683208.1">
    <property type="nucleotide sequence ID" value="NZ_KI260469.1"/>
</dbReference>
<keyword evidence="2" id="KW-0472">Membrane</keyword>
<organism evidence="3 4">
    <name type="scientific">Ruminococcus callidus ATCC 27760</name>
    <dbReference type="NCBI Taxonomy" id="411473"/>
    <lineage>
        <taxon>Bacteria</taxon>
        <taxon>Bacillati</taxon>
        <taxon>Bacillota</taxon>
        <taxon>Clostridia</taxon>
        <taxon>Eubacteriales</taxon>
        <taxon>Oscillospiraceae</taxon>
        <taxon>Ruminococcus</taxon>
    </lineage>
</organism>
<proteinExistence type="predicted"/>
<dbReference type="PATRIC" id="fig|411473.3.peg.1422"/>
<name>U2KRY6_9FIRM</name>
<evidence type="ECO:0000313" key="3">
    <source>
        <dbReference type="EMBL" id="ERJ95027.1"/>
    </source>
</evidence>
<feature type="transmembrane region" description="Helical" evidence="2">
    <location>
        <begin position="36"/>
        <end position="57"/>
    </location>
</feature>
<keyword evidence="2" id="KW-1133">Transmembrane helix</keyword>
<dbReference type="STRING" id="411473.RUMCAL_01739"/>
<dbReference type="EMBL" id="AWVF01000220">
    <property type="protein sequence ID" value="ERJ95027.1"/>
    <property type="molecule type" value="Genomic_DNA"/>
</dbReference>
<evidence type="ECO:0008006" key="5">
    <source>
        <dbReference type="Google" id="ProtNLM"/>
    </source>
</evidence>
<gene>
    <name evidence="3" type="ORF">RUMCAL_01739</name>
</gene>
<keyword evidence="4" id="KW-1185">Reference proteome</keyword>
<dbReference type="HOGENOM" id="CLU_1711937_0_0_9"/>
<keyword evidence="2" id="KW-0812">Transmembrane</keyword>